<dbReference type="InterPro" id="IPR016032">
    <property type="entry name" value="Sig_transdc_resp-reg_C-effctor"/>
</dbReference>
<dbReference type="EMBL" id="DXBZ01000043">
    <property type="protein sequence ID" value="HIZ17933.1"/>
    <property type="molecule type" value="Genomic_DNA"/>
</dbReference>
<dbReference type="InterPro" id="IPR000792">
    <property type="entry name" value="Tscrpt_reg_LuxR_C"/>
</dbReference>
<evidence type="ECO:0000256" key="2">
    <source>
        <dbReference type="ARBA" id="ARBA00023125"/>
    </source>
</evidence>
<sequence>MEYMTVREAARRWNVTERLVQRLCADGRVDGAVKFGRSWGIPTVARKPEDPRRAVAPSVGTGRPRRLPGDHANLMPLMNTPFEPGHAREFVESLDAGPRADIARAELAYFSGRADEAAGLVEEHLESEDFEIRLSACLICAYANLPLGRIDLSRRALDAARSALARASAENPQLRAAEGFISQAASVLLHLPVPTDAPGAQEVMPLLPMGLRAFAFYVQAHAFYLAGDYAHSLGIAETLLTGMEEVYPIPFIYLHLVAVMDLMSLRRTEEAREHLLAAWELARPDDLIEGFGEHHGLLGGMLEAVIKPAWPEDFKRIIAITYRFSAGWRSVHNPATGDDVADNLTTTEFAASMLAARGWTNAEIAEHMGVSPNTVKSYISSSLQKLGITRRQDLGRFMLA</sequence>
<dbReference type="GO" id="GO:0006355">
    <property type="term" value="P:regulation of DNA-templated transcription"/>
    <property type="evidence" value="ECO:0007669"/>
    <property type="project" value="InterPro"/>
</dbReference>
<reference evidence="5" key="2">
    <citation type="submission" date="2021-04" db="EMBL/GenBank/DDBJ databases">
        <authorList>
            <person name="Gilroy R."/>
        </authorList>
    </citation>
    <scope>NUCLEOTIDE SEQUENCE</scope>
    <source>
        <strain evidence="5">ChiHecolR3B27-1887</strain>
    </source>
</reference>
<evidence type="ECO:0000259" key="4">
    <source>
        <dbReference type="PROSITE" id="PS50043"/>
    </source>
</evidence>
<dbReference type="SMART" id="SM00421">
    <property type="entry name" value="HTH_LUXR"/>
    <property type="match status" value="1"/>
</dbReference>
<protein>
    <submittedName>
        <fullName evidence="5">LuxR C-terminal-related transcriptional regulator</fullName>
    </submittedName>
</protein>
<accession>A0A9D2DJ94</accession>
<evidence type="ECO:0000313" key="6">
    <source>
        <dbReference type="Proteomes" id="UP000824029"/>
    </source>
</evidence>
<dbReference type="CDD" id="cd06170">
    <property type="entry name" value="LuxR_C_like"/>
    <property type="match status" value="1"/>
</dbReference>
<dbReference type="PANTHER" id="PTHR44688">
    <property type="entry name" value="DNA-BINDING TRANSCRIPTIONAL ACTIVATOR DEVR_DOSR"/>
    <property type="match status" value="1"/>
</dbReference>
<dbReference type="GO" id="GO:0003677">
    <property type="term" value="F:DNA binding"/>
    <property type="evidence" value="ECO:0007669"/>
    <property type="project" value="UniProtKB-KW"/>
</dbReference>
<comment type="caution">
    <text evidence="5">The sequence shown here is derived from an EMBL/GenBank/DDBJ whole genome shotgun (WGS) entry which is preliminary data.</text>
</comment>
<proteinExistence type="predicted"/>
<dbReference type="AlphaFoldDB" id="A0A9D2DJ94"/>
<gene>
    <name evidence="5" type="ORF">IAA22_02315</name>
</gene>
<evidence type="ECO:0000256" key="1">
    <source>
        <dbReference type="ARBA" id="ARBA00023015"/>
    </source>
</evidence>
<name>A0A9D2DJ94_9ACTN</name>
<feature type="domain" description="HTH luxR-type" evidence="4">
    <location>
        <begin position="337"/>
        <end position="400"/>
    </location>
</feature>
<reference evidence="5" key="1">
    <citation type="journal article" date="2021" name="PeerJ">
        <title>Extensive microbial diversity within the chicken gut microbiome revealed by metagenomics and culture.</title>
        <authorList>
            <person name="Gilroy R."/>
            <person name="Ravi A."/>
            <person name="Getino M."/>
            <person name="Pursley I."/>
            <person name="Horton D.L."/>
            <person name="Alikhan N.F."/>
            <person name="Baker D."/>
            <person name="Gharbi K."/>
            <person name="Hall N."/>
            <person name="Watson M."/>
            <person name="Adriaenssens E.M."/>
            <person name="Foster-Nyarko E."/>
            <person name="Jarju S."/>
            <person name="Secka A."/>
            <person name="Antonio M."/>
            <person name="Oren A."/>
            <person name="Chaudhuri R.R."/>
            <person name="La Ragione R."/>
            <person name="Hildebrand F."/>
            <person name="Pallen M.J."/>
        </authorList>
    </citation>
    <scope>NUCLEOTIDE SEQUENCE</scope>
    <source>
        <strain evidence="5">ChiHecolR3B27-1887</strain>
    </source>
</reference>
<dbReference type="PROSITE" id="PS50043">
    <property type="entry name" value="HTH_LUXR_2"/>
    <property type="match status" value="1"/>
</dbReference>
<keyword evidence="3" id="KW-0804">Transcription</keyword>
<keyword evidence="1" id="KW-0805">Transcription regulation</keyword>
<dbReference type="InterPro" id="IPR036388">
    <property type="entry name" value="WH-like_DNA-bd_sf"/>
</dbReference>
<dbReference type="PROSITE" id="PS00622">
    <property type="entry name" value="HTH_LUXR_1"/>
    <property type="match status" value="1"/>
</dbReference>
<evidence type="ECO:0000313" key="5">
    <source>
        <dbReference type="EMBL" id="HIZ17933.1"/>
    </source>
</evidence>
<evidence type="ECO:0000256" key="3">
    <source>
        <dbReference type="ARBA" id="ARBA00023163"/>
    </source>
</evidence>
<keyword evidence="2" id="KW-0238">DNA-binding</keyword>
<dbReference type="PANTHER" id="PTHR44688:SF16">
    <property type="entry name" value="DNA-BINDING TRANSCRIPTIONAL ACTIVATOR DEVR_DOSR"/>
    <property type="match status" value="1"/>
</dbReference>
<dbReference type="Gene3D" id="1.10.10.10">
    <property type="entry name" value="Winged helix-like DNA-binding domain superfamily/Winged helix DNA-binding domain"/>
    <property type="match status" value="1"/>
</dbReference>
<organism evidence="5 6">
    <name type="scientific">Candidatus Olsenella stercoravium</name>
    <dbReference type="NCBI Taxonomy" id="2838713"/>
    <lineage>
        <taxon>Bacteria</taxon>
        <taxon>Bacillati</taxon>
        <taxon>Actinomycetota</taxon>
        <taxon>Coriobacteriia</taxon>
        <taxon>Coriobacteriales</taxon>
        <taxon>Atopobiaceae</taxon>
        <taxon>Olsenella</taxon>
    </lineage>
</organism>
<dbReference type="Proteomes" id="UP000824029">
    <property type="component" value="Unassembled WGS sequence"/>
</dbReference>
<dbReference type="Pfam" id="PF00196">
    <property type="entry name" value="GerE"/>
    <property type="match status" value="1"/>
</dbReference>
<dbReference type="SUPFAM" id="SSF46894">
    <property type="entry name" value="C-terminal effector domain of the bipartite response regulators"/>
    <property type="match status" value="1"/>
</dbReference>
<dbReference type="PRINTS" id="PR00038">
    <property type="entry name" value="HTHLUXR"/>
</dbReference>